<keyword evidence="4" id="KW-1185">Reference proteome</keyword>
<dbReference type="GO" id="GO:0051015">
    <property type="term" value="F:actin filament binding"/>
    <property type="evidence" value="ECO:0007669"/>
    <property type="project" value="InterPro"/>
</dbReference>
<protein>
    <submittedName>
        <fullName evidence="5">Supervillin-like isoform X1</fullName>
    </submittedName>
</protein>
<evidence type="ECO:0000313" key="5">
    <source>
        <dbReference type="RefSeq" id="XP_031559747.1"/>
    </source>
</evidence>
<dbReference type="GO" id="GO:0005737">
    <property type="term" value="C:cytoplasm"/>
    <property type="evidence" value="ECO:0007669"/>
    <property type="project" value="TreeGrafter"/>
</dbReference>
<dbReference type="InterPro" id="IPR036886">
    <property type="entry name" value="Villin_headpiece_dom_sf"/>
</dbReference>
<gene>
    <name evidence="5" type="primary">LOC116295933</name>
</gene>
<evidence type="ECO:0000256" key="1">
    <source>
        <dbReference type="ARBA" id="ARBA00008418"/>
    </source>
</evidence>
<accession>A0A6P8I496</accession>
<dbReference type="PANTHER" id="PTHR11977:SF45">
    <property type="entry name" value="SUPERVILLIN"/>
    <property type="match status" value="1"/>
</dbReference>
<dbReference type="Pfam" id="PF00626">
    <property type="entry name" value="Gelsolin"/>
    <property type="match status" value="2"/>
</dbReference>
<organism evidence="4 5">
    <name type="scientific">Actinia tenebrosa</name>
    <name type="common">Australian red waratah sea anemone</name>
    <dbReference type="NCBI Taxonomy" id="6105"/>
    <lineage>
        <taxon>Eukaryota</taxon>
        <taxon>Metazoa</taxon>
        <taxon>Cnidaria</taxon>
        <taxon>Anthozoa</taxon>
        <taxon>Hexacorallia</taxon>
        <taxon>Actiniaria</taxon>
        <taxon>Actiniidae</taxon>
        <taxon>Actinia</taxon>
    </lineage>
</organism>
<feature type="domain" description="HP" evidence="3">
    <location>
        <begin position="1191"/>
        <end position="1254"/>
    </location>
</feature>
<feature type="region of interest" description="Disordered" evidence="2">
    <location>
        <begin position="141"/>
        <end position="207"/>
    </location>
</feature>
<sequence>MKEDEKKVKENVDKKNKETKEKSKEKERKDKEKKERKHKLMEEQRQKTDLKFQEIAERRQSIETERTQGQELEQNEVGESTEGELPREGSVSALLALFAKTEAIEKPRHPIQIHKVRPRTLAAGIAPEIIKAARDMVERRERFRDQCNTQDDSNVNTRTAARPDSIIEEGGALQEENKKKEEKEKKKESKKSHKLKKPRKVSSTLRPFGMMKTKSESNLNHPFEFIHVDIDLDKEESEKPDEKTKESKFIELTPVPKRTIPSVLIQAIKDHQKVGDTKKEKEKPIALDDGLEDFFNDSRNKVERKDSASYPKVDLTTADFDAISLQTTSQLKSAGENKMHLKPNRRHATKSNPIKALQERTDLRTDTEPPRTPKIEKKQITSEHPVIKRKKKKYKDPDNLWRRHTINLAESAIAGLASTEDFTKVTLRKTAGPEKAKEQDDYRGTKPVMLLHIKGRRNMQSRLVDPCQKSLNSGDCFVLVTKEELFAWVGKEANAIERAKVTEIASRIFTKRELDCKARDITFVEERERDPEKLRGAKKFFKILNGNMDEEIRGADAIPSDEDYEKGITKTNMVYKVHWTEPPSLSPVESMCGHLPQVSVLDTKEVLIFDFGSELYVWNGQQSLSGQRKIAFALGKRLFESPFEPPGIYNPLYPYGKAPDTTSRTDDNKPAPARPQWALFARLHEKAETILFREKFLDWPDPTKIIKMKGHPSSGELIIKKYTPAELKPCDPKIMVASPELVKGETFEGVNVGRGHGIPTRWTGDYYKEGNLCTTVGITVWHINEYRHYELPEANAGHFHSGEGYVIRWAYYILNDRIATDRKSRCRSTITGRVRTAYFFWQGNDCTVNEKGAAAVMAVELDQERGPQVRVVQGKEPPSFLNLFKGSMIIHWGNVAKCWFDMEKKSHISDTMERLTDTSTIRLYCLRYEEPHEGCLVQVKPVCSSLRSRGCFVLLVCREGQMYVWYGSKSLEGMRKNVLAAAKYIQEKKPVECNVENVSAISIKEVEEAHEPDSFFKALGGKKYYASLVNDPSSHHFTPRLFELSSATGKFLFSEVLCPSRFEGKVCQFPFLQEDLYGAKQPALFLLDFHFELYVWEGWIPENDVDCLTGTGKQRWDNDRRLAMETALKYAEEVGKRVLSHRVYVVYAGVEPMSFKVAFPYWNEKAYITSSQKEAGKQLGARHLVTDQLNQFVKETYSIEELRKNPPPQGVDPSKLETYLSKEDFSNVFKMNIEDFNKLPGWKQHNLKKLVGLF</sequence>
<dbReference type="Gene3D" id="3.40.20.10">
    <property type="entry name" value="Severin"/>
    <property type="match status" value="5"/>
</dbReference>
<dbReference type="SUPFAM" id="SSF55753">
    <property type="entry name" value="Actin depolymerizing proteins"/>
    <property type="match status" value="5"/>
</dbReference>
<dbReference type="InterPro" id="IPR003128">
    <property type="entry name" value="Villin_headpiece"/>
</dbReference>
<feature type="compositionally biased region" description="Acidic residues" evidence="2">
    <location>
        <begin position="73"/>
        <end position="82"/>
    </location>
</feature>
<name>A0A6P8I496_ACTTE</name>
<dbReference type="GO" id="GO:0008154">
    <property type="term" value="P:actin polymerization or depolymerization"/>
    <property type="evidence" value="ECO:0007669"/>
    <property type="project" value="TreeGrafter"/>
</dbReference>
<evidence type="ECO:0000313" key="4">
    <source>
        <dbReference type="Proteomes" id="UP000515163"/>
    </source>
</evidence>
<dbReference type="Pfam" id="PF02209">
    <property type="entry name" value="VHP"/>
    <property type="match status" value="1"/>
</dbReference>
<feature type="compositionally biased region" description="Basic and acidic residues" evidence="2">
    <location>
        <begin position="1"/>
        <end position="33"/>
    </location>
</feature>
<evidence type="ECO:0000256" key="2">
    <source>
        <dbReference type="SAM" id="MobiDB-lite"/>
    </source>
</evidence>
<dbReference type="SMART" id="SM00262">
    <property type="entry name" value="GEL"/>
    <property type="match status" value="4"/>
</dbReference>
<dbReference type="InterPro" id="IPR007122">
    <property type="entry name" value="Villin/Gelsolin"/>
</dbReference>
<dbReference type="SUPFAM" id="SSF47050">
    <property type="entry name" value="VHP, Villin headpiece domain"/>
    <property type="match status" value="1"/>
</dbReference>
<dbReference type="Proteomes" id="UP000515163">
    <property type="component" value="Unplaced"/>
</dbReference>
<dbReference type="SMART" id="SM00153">
    <property type="entry name" value="VHP"/>
    <property type="match status" value="1"/>
</dbReference>
<proteinExistence type="inferred from homology"/>
<reference evidence="5" key="1">
    <citation type="submission" date="2025-08" db="UniProtKB">
        <authorList>
            <consortium name="RefSeq"/>
        </authorList>
    </citation>
    <scope>IDENTIFICATION</scope>
    <source>
        <tissue evidence="5">Tentacle</tissue>
    </source>
</reference>
<dbReference type="GO" id="GO:0051014">
    <property type="term" value="P:actin filament severing"/>
    <property type="evidence" value="ECO:0007669"/>
    <property type="project" value="TreeGrafter"/>
</dbReference>
<dbReference type="RefSeq" id="XP_031559747.1">
    <property type="nucleotide sequence ID" value="XM_031703887.1"/>
</dbReference>
<dbReference type="GeneID" id="116295933"/>
<comment type="similarity">
    <text evidence="1">Belongs to the villin/gelsolin family.</text>
</comment>
<dbReference type="KEGG" id="aten:116295933"/>
<dbReference type="InterPro" id="IPR029006">
    <property type="entry name" value="ADF-H/Gelsolin-like_dom_sf"/>
</dbReference>
<dbReference type="PANTHER" id="PTHR11977">
    <property type="entry name" value="VILLIN"/>
    <property type="match status" value="1"/>
</dbReference>
<feature type="compositionally biased region" description="Basic and acidic residues" evidence="2">
    <location>
        <begin position="175"/>
        <end position="187"/>
    </location>
</feature>
<dbReference type="AlphaFoldDB" id="A0A6P8I496"/>
<feature type="compositionally biased region" description="Basic residues" evidence="2">
    <location>
        <begin position="188"/>
        <end position="200"/>
    </location>
</feature>
<dbReference type="GO" id="GO:0005546">
    <property type="term" value="F:phosphatidylinositol-4,5-bisphosphate binding"/>
    <property type="evidence" value="ECO:0007669"/>
    <property type="project" value="TreeGrafter"/>
</dbReference>
<feature type="compositionally biased region" description="Polar residues" evidence="2">
    <location>
        <begin position="146"/>
        <end position="159"/>
    </location>
</feature>
<dbReference type="InParanoid" id="A0A6P8I496"/>
<dbReference type="GO" id="GO:0015629">
    <property type="term" value="C:actin cytoskeleton"/>
    <property type="evidence" value="ECO:0007669"/>
    <property type="project" value="TreeGrafter"/>
</dbReference>
<dbReference type="PROSITE" id="PS51089">
    <property type="entry name" value="HP"/>
    <property type="match status" value="1"/>
</dbReference>
<evidence type="ECO:0000259" key="3">
    <source>
        <dbReference type="PROSITE" id="PS51089"/>
    </source>
</evidence>
<feature type="region of interest" description="Disordered" evidence="2">
    <location>
        <begin position="1"/>
        <end position="87"/>
    </location>
</feature>
<dbReference type="OrthoDB" id="28894at2759"/>
<dbReference type="GO" id="GO:0051016">
    <property type="term" value="P:barbed-end actin filament capping"/>
    <property type="evidence" value="ECO:0007669"/>
    <property type="project" value="TreeGrafter"/>
</dbReference>
<dbReference type="Gene3D" id="1.10.950.10">
    <property type="entry name" value="Villin headpiece domain"/>
    <property type="match status" value="1"/>
</dbReference>
<dbReference type="InterPro" id="IPR007123">
    <property type="entry name" value="Gelsolin-like_dom"/>
</dbReference>
<feature type="compositionally biased region" description="Basic and acidic residues" evidence="2">
    <location>
        <begin position="40"/>
        <end position="68"/>
    </location>
</feature>